<evidence type="ECO:0000313" key="3">
    <source>
        <dbReference type="Proteomes" id="UP000294028"/>
    </source>
</evidence>
<dbReference type="Proteomes" id="UP000294028">
    <property type="component" value="Unassembled WGS sequence"/>
</dbReference>
<comment type="caution">
    <text evidence="2">The sequence shown here is derived from an EMBL/GenBank/DDBJ whole genome shotgun (WGS) entry which is preliminary data.</text>
</comment>
<dbReference type="AlphaFoldDB" id="A0A482T7J5"/>
<keyword evidence="1" id="KW-0812">Transmembrane</keyword>
<dbReference type="GeneID" id="9992272"/>
<feature type="transmembrane region" description="Helical" evidence="1">
    <location>
        <begin position="20"/>
        <end position="37"/>
    </location>
</feature>
<gene>
    <name evidence="2" type="ORF">ELS19_07215</name>
</gene>
<name>A0A482T7J5_9EURY</name>
<sequence length="81" mass="8566">MSDDPADSFAVSESAISVGARHLTVAFVIFAVGNFVAERIGGIADEIGFGVFVYAIIMIPVVYFAARQFLRGIAIAVDGVR</sequence>
<proteinExistence type="predicted"/>
<evidence type="ECO:0000313" key="2">
    <source>
        <dbReference type="EMBL" id="RYJ13774.1"/>
    </source>
</evidence>
<protein>
    <submittedName>
        <fullName evidence="2">Uncharacterized protein</fullName>
    </submittedName>
</protein>
<reference evidence="2 3" key="1">
    <citation type="submission" date="2018-12" db="EMBL/GenBank/DDBJ databases">
        <title>Genome analysis provides insights into bioremediation potentialities of Halogeometricum borinquense strain N11.</title>
        <authorList>
            <person name="Najjari A."/>
            <person name="Youssef N."/>
            <person name="Fhoula I."/>
            <person name="Ben Dhia O."/>
            <person name="Mahjoubi M."/>
            <person name="Ouzari H.I."/>
            <person name="Cherif A."/>
        </authorList>
    </citation>
    <scope>NUCLEOTIDE SEQUENCE [LARGE SCALE GENOMIC DNA]</scope>
    <source>
        <strain evidence="2 3">N11</strain>
    </source>
</reference>
<keyword evidence="1" id="KW-0472">Membrane</keyword>
<dbReference type="EMBL" id="RZHH01000002">
    <property type="protein sequence ID" value="RYJ13774.1"/>
    <property type="molecule type" value="Genomic_DNA"/>
</dbReference>
<keyword evidence="1" id="KW-1133">Transmembrane helix</keyword>
<accession>A0A482T7J5</accession>
<evidence type="ECO:0000256" key="1">
    <source>
        <dbReference type="SAM" id="Phobius"/>
    </source>
</evidence>
<dbReference type="RefSeq" id="WP_006055378.1">
    <property type="nucleotide sequence ID" value="NZ_RZHH01000002.1"/>
</dbReference>
<organism evidence="2 3">
    <name type="scientific">Halogeometricum borinquense</name>
    <dbReference type="NCBI Taxonomy" id="60847"/>
    <lineage>
        <taxon>Archaea</taxon>
        <taxon>Methanobacteriati</taxon>
        <taxon>Methanobacteriota</taxon>
        <taxon>Stenosarchaea group</taxon>
        <taxon>Halobacteria</taxon>
        <taxon>Halobacteriales</taxon>
        <taxon>Haloferacaceae</taxon>
        <taxon>Halogeometricum</taxon>
    </lineage>
</organism>
<feature type="transmembrane region" description="Helical" evidence="1">
    <location>
        <begin position="49"/>
        <end position="66"/>
    </location>
</feature>